<feature type="domain" description="Peptidase S26" evidence="3">
    <location>
        <begin position="34"/>
        <end position="307"/>
    </location>
</feature>
<dbReference type="Gene3D" id="2.10.109.10">
    <property type="entry name" value="Umud Fragment, subunit A"/>
    <property type="match status" value="1"/>
</dbReference>
<dbReference type="STRING" id="391625.PPSIR1_11500"/>
<comment type="caution">
    <text evidence="4">The sequence shown here is derived from an EMBL/GenBank/DDBJ whole genome shotgun (WGS) entry which is preliminary data.</text>
</comment>
<dbReference type="RefSeq" id="WP_006970502.1">
    <property type="nucleotide sequence ID" value="NZ_ABCS01000011.1"/>
</dbReference>
<dbReference type="GO" id="GO:0004252">
    <property type="term" value="F:serine-type endopeptidase activity"/>
    <property type="evidence" value="ECO:0007669"/>
    <property type="project" value="InterPro"/>
</dbReference>
<dbReference type="InterPro" id="IPR036286">
    <property type="entry name" value="LexA/Signal_pep-like_sf"/>
</dbReference>
<feature type="region of interest" description="Disordered" evidence="1">
    <location>
        <begin position="91"/>
        <end position="130"/>
    </location>
</feature>
<dbReference type="CDD" id="cd06462">
    <property type="entry name" value="Peptidase_S24_S26"/>
    <property type="match status" value="1"/>
</dbReference>
<evidence type="ECO:0000313" key="5">
    <source>
        <dbReference type="Proteomes" id="UP000005801"/>
    </source>
</evidence>
<reference evidence="4 5" key="1">
    <citation type="submission" date="2007-06" db="EMBL/GenBank/DDBJ databases">
        <authorList>
            <person name="Shimkets L."/>
            <person name="Ferriera S."/>
            <person name="Johnson J."/>
            <person name="Kravitz S."/>
            <person name="Beeson K."/>
            <person name="Sutton G."/>
            <person name="Rogers Y.-H."/>
            <person name="Friedman R."/>
            <person name="Frazier M."/>
            <person name="Venter J.C."/>
        </authorList>
    </citation>
    <scope>NUCLEOTIDE SEQUENCE [LARGE SCALE GENOMIC DNA]</scope>
    <source>
        <strain evidence="4 5">SIR-1</strain>
    </source>
</reference>
<dbReference type="InterPro" id="IPR019533">
    <property type="entry name" value="Peptidase_S26"/>
</dbReference>
<dbReference type="EMBL" id="ABCS01000011">
    <property type="protein sequence ID" value="EDM80398.1"/>
    <property type="molecule type" value="Genomic_DNA"/>
</dbReference>
<sequence length="329" mass="35669">MLRRRDEQEDEDQLSWRERRAARKAAERPLSARVALAVLMGGAGLVAVRALVATLIQIHGDGMAPTILDGESVVMTRGAWGIEAGDIVVYDPAPPTLPPEESEPGPETFEPPRPGHNDAPEGSREGGAVVDRRQAPRGELRNTAVVDVDEVESNWERVQGRHEKTRARNFRVGRVLAVPGDTVTFHAPDAALGLIVNGRALGQKLDDPIRLVLAGRPAPGEDSVDVTKPRMRALAWETLGDSRYPVLVSTDTPEWSGMALPRDLGPIEIEADGYLILADNRDEGACCDSRELGWIAPEQLRGEIVLRLAGDPSASPDSDPRSRGLAWLP</sequence>
<organism evidence="4 5">
    <name type="scientific">Plesiocystis pacifica SIR-1</name>
    <dbReference type="NCBI Taxonomy" id="391625"/>
    <lineage>
        <taxon>Bacteria</taxon>
        <taxon>Pseudomonadati</taxon>
        <taxon>Myxococcota</taxon>
        <taxon>Polyangia</taxon>
        <taxon>Nannocystales</taxon>
        <taxon>Nannocystaceae</taxon>
        <taxon>Plesiocystis</taxon>
    </lineage>
</organism>
<name>A6G1A3_9BACT</name>
<evidence type="ECO:0000256" key="1">
    <source>
        <dbReference type="SAM" id="MobiDB-lite"/>
    </source>
</evidence>
<evidence type="ECO:0000313" key="4">
    <source>
        <dbReference type="EMBL" id="EDM80398.1"/>
    </source>
</evidence>
<dbReference type="OrthoDB" id="9815782at2"/>
<keyword evidence="2" id="KW-1133">Transmembrane helix</keyword>
<keyword evidence="2" id="KW-0472">Membrane</keyword>
<dbReference type="SUPFAM" id="SSF51306">
    <property type="entry name" value="LexA/Signal peptidase"/>
    <property type="match status" value="1"/>
</dbReference>
<dbReference type="Pfam" id="PF10502">
    <property type="entry name" value="Peptidase_S26"/>
    <property type="match status" value="1"/>
</dbReference>
<dbReference type="AlphaFoldDB" id="A6G1A3"/>
<dbReference type="GO" id="GO:0006465">
    <property type="term" value="P:signal peptide processing"/>
    <property type="evidence" value="ECO:0007669"/>
    <property type="project" value="InterPro"/>
</dbReference>
<evidence type="ECO:0000259" key="3">
    <source>
        <dbReference type="Pfam" id="PF10502"/>
    </source>
</evidence>
<gene>
    <name evidence="4" type="ORF">PPSIR1_11500</name>
</gene>
<keyword evidence="5" id="KW-1185">Reference proteome</keyword>
<feature type="transmembrane region" description="Helical" evidence="2">
    <location>
        <begin position="30"/>
        <end position="52"/>
    </location>
</feature>
<feature type="compositionally biased region" description="Basic and acidic residues" evidence="1">
    <location>
        <begin position="113"/>
        <end position="130"/>
    </location>
</feature>
<dbReference type="Proteomes" id="UP000005801">
    <property type="component" value="Unassembled WGS sequence"/>
</dbReference>
<feature type="region of interest" description="Disordered" evidence="1">
    <location>
        <begin position="310"/>
        <end position="329"/>
    </location>
</feature>
<evidence type="ECO:0000256" key="2">
    <source>
        <dbReference type="SAM" id="Phobius"/>
    </source>
</evidence>
<proteinExistence type="predicted"/>
<keyword evidence="2" id="KW-0812">Transmembrane</keyword>
<accession>A6G1A3</accession>
<protein>
    <recommendedName>
        <fullName evidence="3">Peptidase S26 domain-containing protein</fullName>
    </recommendedName>
</protein>